<sequence length="204" mass="19903">MAVSDVQAVFITADTVALDADGISAAAAVGEDAALVIGGALSSGGSCTFNAGRVVTILSAGDDSGISFTVTGTDVNEDDQTESITGANAGTATGSKYFLTISGISAVGDPAGNVSAGVNASAGNVIFAGRMRLKGVFTVNSGTAGTVSFTTSSPAGSSVMKLGTVASATVSRGVTIPDEGVLFASGGYIQYTVATFTTMTAYHA</sequence>
<organism evidence="1">
    <name type="scientific">marine metagenome</name>
    <dbReference type="NCBI Taxonomy" id="408172"/>
    <lineage>
        <taxon>unclassified sequences</taxon>
        <taxon>metagenomes</taxon>
        <taxon>ecological metagenomes</taxon>
    </lineage>
</organism>
<accession>A0A382UFY5</accession>
<reference evidence="1" key="1">
    <citation type="submission" date="2018-05" db="EMBL/GenBank/DDBJ databases">
        <authorList>
            <person name="Lanie J.A."/>
            <person name="Ng W.-L."/>
            <person name="Kazmierczak K.M."/>
            <person name="Andrzejewski T.M."/>
            <person name="Davidsen T.M."/>
            <person name="Wayne K.J."/>
            <person name="Tettelin H."/>
            <person name="Glass J.I."/>
            <person name="Rusch D."/>
            <person name="Podicherti R."/>
            <person name="Tsui H.-C.T."/>
            <person name="Winkler M.E."/>
        </authorList>
    </citation>
    <scope>NUCLEOTIDE SEQUENCE</scope>
</reference>
<dbReference type="AlphaFoldDB" id="A0A382UFY5"/>
<protein>
    <submittedName>
        <fullName evidence="1">Uncharacterized protein</fullName>
    </submittedName>
</protein>
<gene>
    <name evidence="1" type="ORF">METZ01_LOCUS386004</name>
</gene>
<dbReference type="EMBL" id="UINC01143937">
    <property type="protein sequence ID" value="SVD33150.1"/>
    <property type="molecule type" value="Genomic_DNA"/>
</dbReference>
<evidence type="ECO:0000313" key="1">
    <source>
        <dbReference type="EMBL" id="SVD33150.1"/>
    </source>
</evidence>
<proteinExistence type="predicted"/>
<name>A0A382UFY5_9ZZZZ</name>